<evidence type="ECO:0000313" key="8">
    <source>
        <dbReference type="EMBL" id="OWU70596.1"/>
    </source>
</evidence>
<dbReference type="Pfam" id="PF18911">
    <property type="entry name" value="PKD_4"/>
    <property type="match status" value="15"/>
</dbReference>
<evidence type="ECO:0000313" key="9">
    <source>
        <dbReference type="Proteomes" id="UP000215377"/>
    </source>
</evidence>
<dbReference type="PANTHER" id="PTHR46730:SF4">
    <property type="entry name" value="POLYCYSTIC KIDNEY DISEASE PROTEIN 1-LIKE 1"/>
    <property type="match status" value="1"/>
</dbReference>
<evidence type="ECO:0000256" key="6">
    <source>
        <dbReference type="SAM" id="MobiDB-lite"/>
    </source>
</evidence>
<dbReference type="PROSITE" id="PS50093">
    <property type="entry name" value="PKD"/>
    <property type="match status" value="15"/>
</dbReference>
<feature type="domain" description="PKD" evidence="7">
    <location>
        <begin position="1580"/>
        <end position="1614"/>
    </location>
</feature>
<keyword evidence="4" id="KW-1133">Transmembrane helix</keyword>
<dbReference type="InterPro" id="IPR022409">
    <property type="entry name" value="PKD/Chitinase_dom"/>
</dbReference>
<feature type="domain" description="PKD" evidence="7">
    <location>
        <begin position="760"/>
        <end position="827"/>
    </location>
</feature>
<feature type="domain" description="PKD" evidence="7">
    <location>
        <begin position="1109"/>
        <end position="1178"/>
    </location>
</feature>
<feature type="domain" description="PKD" evidence="7">
    <location>
        <begin position="1285"/>
        <end position="1354"/>
    </location>
</feature>
<organism evidence="8 9">
    <name type="scientific">Marinibacterium profundimaris</name>
    <dbReference type="NCBI Taxonomy" id="1679460"/>
    <lineage>
        <taxon>Bacteria</taxon>
        <taxon>Pseudomonadati</taxon>
        <taxon>Pseudomonadota</taxon>
        <taxon>Alphaproteobacteria</taxon>
        <taxon>Rhodobacterales</taxon>
        <taxon>Paracoccaceae</taxon>
        <taxon>Marinibacterium</taxon>
    </lineage>
</organism>
<feature type="region of interest" description="Disordered" evidence="6">
    <location>
        <begin position="127"/>
        <end position="151"/>
    </location>
</feature>
<keyword evidence="9" id="KW-1185">Reference proteome</keyword>
<feature type="domain" description="PKD" evidence="7">
    <location>
        <begin position="689"/>
        <end position="740"/>
    </location>
</feature>
<feature type="domain" description="PKD" evidence="7">
    <location>
        <begin position="1228"/>
        <end position="1268"/>
    </location>
</feature>
<name>A0A225NFX4_9RHOB</name>
<feature type="domain" description="PKD" evidence="7">
    <location>
        <begin position="1022"/>
        <end position="1092"/>
    </location>
</feature>
<dbReference type="InterPro" id="IPR035986">
    <property type="entry name" value="PKD_dom_sf"/>
</dbReference>
<feature type="domain" description="PKD" evidence="7">
    <location>
        <begin position="847"/>
        <end position="925"/>
    </location>
</feature>
<dbReference type="Gene3D" id="2.60.40.10">
    <property type="entry name" value="Immunoglobulins"/>
    <property type="match status" value="15"/>
</dbReference>
<feature type="domain" description="PKD" evidence="7">
    <location>
        <begin position="587"/>
        <end position="662"/>
    </location>
</feature>
<feature type="domain" description="PKD" evidence="7">
    <location>
        <begin position="1370"/>
        <end position="1437"/>
    </location>
</feature>
<dbReference type="InterPro" id="IPR000601">
    <property type="entry name" value="PKD_dom"/>
</dbReference>
<keyword evidence="5" id="KW-0472">Membrane</keyword>
<dbReference type="PANTHER" id="PTHR46730">
    <property type="entry name" value="POLYCYSTIN-1"/>
    <property type="match status" value="1"/>
</dbReference>
<comment type="subcellular location">
    <subcellularLocation>
        <location evidence="1">Membrane</location>
        <topology evidence="1">Multi-pass membrane protein</topology>
    </subcellularLocation>
</comment>
<dbReference type="SMART" id="SM00089">
    <property type="entry name" value="PKD"/>
    <property type="match status" value="15"/>
</dbReference>
<evidence type="ECO:0000256" key="2">
    <source>
        <dbReference type="ARBA" id="ARBA00022692"/>
    </source>
</evidence>
<keyword evidence="2" id="KW-0812">Transmembrane</keyword>
<dbReference type="EMBL" id="AQQR01000011">
    <property type="protein sequence ID" value="OWU70596.1"/>
    <property type="molecule type" value="Genomic_DNA"/>
</dbReference>
<comment type="caution">
    <text evidence="8">The sequence shown here is derived from an EMBL/GenBank/DDBJ whole genome shotgun (WGS) entry which is preliminary data.</text>
</comment>
<evidence type="ECO:0000256" key="4">
    <source>
        <dbReference type="ARBA" id="ARBA00022989"/>
    </source>
</evidence>
<evidence type="ECO:0000256" key="1">
    <source>
        <dbReference type="ARBA" id="ARBA00004141"/>
    </source>
</evidence>
<feature type="domain" description="PKD" evidence="7">
    <location>
        <begin position="958"/>
        <end position="1022"/>
    </location>
</feature>
<dbReference type="InterPro" id="IPR013783">
    <property type="entry name" value="Ig-like_fold"/>
</dbReference>
<sequence>MSREREEELMGKARRIPTVLASLGLALTSLALIAPREALAQAGGEPGLMVVYGALTPSREGDVDLREQVFFSVPADMRERLYVRVYDPEVHGASDFALGGTANSLTTFRLFGGSGAFSEADRPVPVEDGARVPNRPDATPVTGPGALLEEKSWGNDRATDGRWVTLAALRAGQGEVIDGRAYFRIDVQGAGGDDGNGFSVAVSLARDRNRRPAGLEMFSYMPTLRWSRGEPATMVPFTGPGAGPLTVQSFDAANGSITVTTEFEDLPVRVSGQNFWTSDVVETAETDLAITLLNGFETPNDVTVAVYDAEGHAIPLRMPPIQAPIPLRPEPMGSASPLADCRSVAFDASRSSGRGPLSYLWDFGDGGRSAEPVIAYRYAKPGRYTARLEVVEPGTRPGRGAAIEVPVHVRNAPVAVPGSDIVVAPGELLDFDGTGSIPSDSPITRYRWTFGDGALAEGPQAQKIYDTPGLYRAVLRVEDGSNHPCNFGVETRRVIVNFPPVAEAGTDQTAVVGKPVIFSGAASYDVDGNVETFEWNLGDGTVLTGPTVTHTYQDPGRFRVALTVKDDSGVANDASVDTMLVEVNAPPQPAFQIPPRPVSVSEVARLDASASTDADGAILSWIWDFGDGRSGEGETVDYAWTRSGTFTVTLTVIDDSGTASSTQSSQRQIVIDDAPVAEAGPDQFVTASEVTFDGGGSTDSDGTVTSWQWDFGDGSTGTGKTITHAYARPGTYEVALVVRDDSTAPLNLDRDTMRVIVNAAPIADAGPPQVVAPGEAFILSGRASVDPDGEVVDYAWDLPGGAVASGERVSHAIAEPGLHRIRLTVSDDFRGGAAQDEAETLITVNARPVAVAGADILVAPGDTVTFDGSQSFDPDGEIATWRWEFDDLGAPLEAVRVERAYETAGVWSAQLIVTDDSGVMNATATDALTIRVNHQPVAEAGAAIDTDRLIVTLDGSGSSDADGDKLIYTWDYGDGSAPETGQVVTHVFPRSGIYPVTLRVDDGTGMANATAADATTVEINTRPVADAGGNRAVCSGEPILFDASDSVDPDGGLLLYSWDFGDGTTSDLVNPTKTYEFPGIYPVTLRIANETGTEHGTDVDRIAALVREGPLANAGPDMTVCTNQSVRFDGSGSTDADGAVNAFAWTFGDGGIGNGEQPVYVYDKPGDYIATLTITGEARGNCSPLDTDTAAIRVVAAPEQAIEGFERAAAGQPATFSAALSQLDGAVPVAHRWQLSNGVTGAGETFTHVFEEPGDYLITVSTDLAGGNEGCSTIETLRKVLVNAAPQPVIQGPEQIAVGQSVSFDASATVDPDGAITAYAWDFGDGGSATGVVGTHVWEVPGRYDVQLVVTDDADVGNSVVPAVRSVLVNPAPVAALPETPAICPGEALSWKVAADASTTVEWDFGDGTTGTGNTAEHAFAAPGLYPVVARMNDGTGLLNAQRSEESYVRVNRAPRALAGPDRVICPGDEVTFDAGLSGDLDGEITGWTWAFGDGVTLEGAQVSRVFETAGPVSVTLTVRDDSGSACATGVDEAMVLVNRAPRVDAGPDVTVPVGAAHDVLRFDASGASDADGQGLRIGWAFGDGREATGAIARHAYAAPGEYVVEVTARDTTGLACGVATDTAIVTAVPRE</sequence>
<dbReference type="SUPFAM" id="SSF49299">
    <property type="entry name" value="PKD domain"/>
    <property type="match status" value="15"/>
</dbReference>
<evidence type="ECO:0000256" key="3">
    <source>
        <dbReference type="ARBA" id="ARBA00022737"/>
    </source>
</evidence>
<feature type="domain" description="PKD" evidence="7">
    <location>
        <begin position="439"/>
        <end position="479"/>
    </location>
</feature>
<feature type="domain" description="PKD" evidence="7">
    <location>
        <begin position="499"/>
        <end position="577"/>
    </location>
</feature>
<feature type="domain" description="PKD" evidence="7">
    <location>
        <begin position="356"/>
        <end position="390"/>
    </location>
</feature>
<dbReference type="CDD" id="cd00146">
    <property type="entry name" value="PKD"/>
    <property type="match status" value="13"/>
</dbReference>
<protein>
    <recommendedName>
        <fullName evidence="7">PKD domain-containing protein</fullName>
    </recommendedName>
</protein>
<evidence type="ECO:0000259" key="7">
    <source>
        <dbReference type="PROSITE" id="PS50093"/>
    </source>
</evidence>
<feature type="domain" description="PKD" evidence="7">
    <location>
        <begin position="1454"/>
        <end position="1529"/>
    </location>
</feature>
<proteinExistence type="predicted"/>
<keyword evidence="3" id="KW-0677">Repeat</keyword>
<dbReference type="Proteomes" id="UP000215377">
    <property type="component" value="Unassembled WGS sequence"/>
</dbReference>
<accession>A0A225NFX4</accession>
<reference evidence="8 9" key="1">
    <citation type="submission" date="2013-04" db="EMBL/GenBank/DDBJ databases">
        <title>Oceanicola sp. 22II1-22F33 Genome Sequencing.</title>
        <authorList>
            <person name="Lai Q."/>
            <person name="Li G."/>
            <person name="Shao Z."/>
        </authorList>
    </citation>
    <scope>NUCLEOTIDE SEQUENCE [LARGE SCALE GENOMIC DNA]</scope>
    <source>
        <strain evidence="8 9">22II1-22F33</strain>
    </source>
</reference>
<dbReference type="GO" id="GO:0006816">
    <property type="term" value="P:calcium ion transport"/>
    <property type="evidence" value="ECO:0007669"/>
    <property type="project" value="TreeGrafter"/>
</dbReference>
<gene>
    <name evidence="8" type="ORF">ATO3_20285</name>
</gene>
<dbReference type="GO" id="GO:0005886">
    <property type="term" value="C:plasma membrane"/>
    <property type="evidence" value="ECO:0007669"/>
    <property type="project" value="TreeGrafter"/>
</dbReference>
<evidence type="ECO:0000256" key="5">
    <source>
        <dbReference type="ARBA" id="ARBA00023136"/>
    </source>
</evidence>
<dbReference type="GO" id="GO:0005261">
    <property type="term" value="F:monoatomic cation channel activity"/>
    <property type="evidence" value="ECO:0007669"/>
    <property type="project" value="TreeGrafter"/>
</dbReference>